<evidence type="ECO:0000256" key="3">
    <source>
        <dbReference type="ARBA" id="ARBA00022525"/>
    </source>
</evidence>
<dbReference type="FunFam" id="3.10.450.10:FF:000003">
    <property type="entry name" value="Cathelicidin antimicrobial peptide"/>
    <property type="match status" value="1"/>
</dbReference>
<feature type="signal peptide" evidence="8">
    <location>
        <begin position="1"/>
        <end position="21"/>
    </location>
</feature>
<feature type="chain" id="PRO_5034293836" evidence="8">
    <location>
        <begin position="22"/>
        <end position="168"/>
    </location>
</feature>
<keyword evidence="5 8" id="KW-0732">Signal</keyword>
<dbReference type="InterPro" id="IPR001894">
    <property type="entry name" value="Cathelicidin-like"/>
</dbReference>
<dbReference type="SUPFAM" id="SSF54403">
    <property type="entry name" value="Cystatin/monellin"/>
    <property type="match status" value="1"/>
</dbReference>
<dbReference type="PANTHER" id="PTHR10206">
    <property type="entry name" value="CATHELICIDIN"/>
    <property type="match status" value="1"/>
</dbReference>
<keyword evidence="4" id="KW-0929">Antimicrobial</keyword>
<gene>
    <name evidence="10" type="primary">LOC109376614</name>
</gene>
<proteinExistence type="inferred from homology"/>
<comment type="subcellular location">
    <subcellularLocation>
        <location evidence="1">Secreted</location>
    </subcellularLocation>
</comment>
<dbReference type="Pfam" id="PF00666">
    <property type="entry name" value="Cathelicidins"/>
    <property type="match status" value="1"/>
</dbReference>
<evidence type="ECO:0000256" key="8">
    <source>
        <dbReference type="SAM" id="SignalP"/>
    </source>
</evidence>
<dbReference type="Proteomes" id="UP000694851">
    <property type="component" value="Unplaced"/>
</dbReference>
<dbReference type="Gene3D" id="3.10.450.10">
    <property type="match status" value="1"/>
</dbReference>
<dbReference type="OrthoDB" id="9835709at2759"/>
<dbReference type="PANTHER" id="PTHR10206:SF4">
    <property type="entry name" value="NEUTROPHILIC GRANULE PROTEIN"/>
    <property type="match status" value="1"/>
</dbReference>
<dbReference type="InterPro" id="IPR046350">
    <property type="entry name" value="Cystatin_sf"/>
</dbReference>
<evidence type="ECO:0000256" key="6">
    <source>
        <dbReference type="ARBA" id="ARBA00023022"/>
    </source>
</evidence>
<evidence type="ECO:0000256" key="2">
    <source>
        <dbReference type="ARBA" id="ARBA00005320"/>
    </source>
</evidence>
<dbReference type="GO" id="GO:0005615">
    <property type="term" value="C:extracellular space"/>
    <property type="evidence" value="ECO:0007669"/>
    <property type="project" value="TreeGrafter"/>
</dbReference>
<keyword evidence="9" id="KW-1185">Reference proteome</keyword>
<dbReference type="GeneID" id="109376614"/>
<name>A0A8B7QJ96_HIPAR</name>
<keyword evidence="6" id="KW-0044">Antibiotic</keyword>
<dbReference type="GO" id="GO:0004869">
    <property type="term" value="F:cysteine-type endopeptidase inhibitor activity"/>
    <property type="evidence" value="ECO:0007669"/>
    <property type="project" value="TreeGrafter"/>
</dbReference>
<evidence type="ECO:0000256" key="7">
    <source>
        <dbReference type="ARBA" id="ARBA00023157"/>
    </source>
</evidence>
<keyword evidence="7" id="KW-1015">Disulfide bond</keyword>
<comment type="similarity">
    <text evidence="2">Belongs to the cathelicidin family.</text>
</comment>
<evidence type="ECO:0000256" key="1">
    <source>
        <dbReference type="ARBA" id="ARBA00004613"/>
    </source>
</evidence>
<evidence type="ECO:0000313" key="9">
    <source>
        <dbReference type="Proteomes" id="UP000694851"/>
    </source>
</evidence>
<protein>
    <submittedName>
        <fullName evidence="10">15 kDa protein B-like</fullName>
    </submittedName>
</protein>
<evidence type="ECO:0000256" key="4">
    <source>
        <dbReference type="ARBA" id="ARBA00022529"/>
    </source>
</evidence>
<dbReference type="RefSeq" id="XP_019488212.1">
    <property type="nucleotide sequence ID" value="XM_019632667.1"/>
</dbReference>
<dbReference type="KEGG" id="hai:109376614"/>
<keyword evidence="3" id="KW-0964">Secreted</keyword>
<dbReference type="GO" id="GO:0042742">
    <property type="term" value="P:defense response to bacterium"/>
    <property type="evidence" value="ECO:0007669"/>
    <property type="project" value="UniProtKB-KW"/>
</dbReference>
<sequence>MAGVWRALVLVVGLAAMACVAQRSASYEEIVTEALQIFNHGQRGQPLFGLLEALPPPSSSSTTKTLLNFRIKETVCLSEGQQRQPQECAFKEGGEERNCTGVFAIRQHYRILLVNCRPRQPEVLRKKRSAGSSEAAASEVDTSKLPPVVRDMYEKAKYDIIANILRNF</sequence>
<evidence type="ECO:0000313" key="10">
    <source>
        <dbReference type="RefSeq" id="XP_019488212.1"/>
    </source>
</evidence>
<dbReference type="PROSITE" id="PS51257">
    <property type="entry name" value="PROKAR_LIPOPROTEIN"/>
    <property type="match status" value="1"/>
</dbReference>
<reference evidence="10" key="1">
    <citation type="submission" date="2025-08" db="UniProtKB">
        <authorList>
            <consortium name="RefSeq"/>
        </authorList>
    </citation>
    <scope>IDENTIFICATION</scope>
    <source>
        <tissue evidence="10">Muscle</tissue>
    </source>
</reference>
<accession>A0A8B7QJ96</accession>
<dbReference type="AlphaFoldDB" id="A0A8B7QJ96"/>
<evidence type="ECO:0000256" key="5">
    <source>
        <dbReference type="ARBA" id="ARBA00022729"/>
    </source>
</evidence>
<organism evidence="9 10">
    <name type="scientific">Hipposideros armiger</name>
    <name type="common">Great Himalayan leaf-nosed bat</name>
    <dbReference type="NCBI Taxonomy" id="186990"/>
    <lineage>
        <taxon>Eukaryota</taxon>
        <taxon>Metazoa</taxon>
        <taxon>Chordata</taxon>
        <taxon>Craniata</taxon>
        <taxon>Vertebrata</taxon>
        <taxon>Euteleostomi</taxon>
        <taxon>Mammalia</taxon>
        <taxon>Eutheria</taxon>
        <taxon>Laurasiatheria</taxon>
        <taxon>Chiroptera</taxon>
        <taxon>Yinpterochiroptera</taxon>
        <taxon>Rhinolophoidea</taxon>
        <taxon>Hipposideridae</taxon>
        <taxon>Hipposideros</taxon>
    </lineage>
</organism>